<dbReference type="RefSeq" id="WP_096718118.1">
    <property type="nucleotide sequence ID" value="NZ_MTZV01000002.1"/>
</dbReference>
<accession>A0A2A4F337</accession>
<evidence type="ECO:0000256" key="6">
    <source>
        <dbReference type="ARBA" id="ARBA00023008"/>
    </source>
</evidence>
<reference evidence="9 10" key="1">
    <citation type="submission" date="2017-01" db="EMBL/GenBank/DDBJ databases">
        <title>Whole-Genome Shotgun Sequencing of Two beta-Proteobacterial Species in Search of the Bulgecin Biosynthetic Cluster.</title>
        <authorList>
            <person name="Horsman M.E."/>
            <person name="Marous D.R."/>
            <person name="Li R."/>
            <person name="Oliver R.A."/>
            <person name="Byun B."/>
            <person name="Emrich S.J."/>
            <person name="Boggess B."/>
            <person name="Townsend C.A."/>
            <person name="Mobashery S."/>
        </authorList>
    </citation>
    <scope>NUCLEOTIDE SEQUENCE [LARGE SCALE GENOMIC DNA]</scope>
    <source>
        <strain evidence="9 10">ATCC 31363</strain>
    </source>
</reference>
<evidence type="ECO:0000256" key="1">
    <source>
        <dbReference type="ARBA" id="ARBA00004418"/>
    </source>
</evidence>
<name>A0A2A4F337_9BURK</name>
<dbReference type="GO" id="GO:0005507">
    <property type="term" value="F:copper ion binding"/>
    <property type="evidence" value="ECO:0007669"/>
    <property type="project" value="InterPro"/>
</dbReference>
<comment type="similarity">
    <text evidence="2">Belongs to the CopC family.</text>
</comment>
<dbReference type="AlphaFoldDB" id="A0A2A4F337"/>
<dbReference type="Gene3D" id="2.60.40.1220">
    <property type="match status" value="1"/>
</dbReference>
<evidence type="ECO:0000313" key="9">
    <source>
        <dbReference type="EMBL" id="PCE28263.1"/>
    </source>
</evidence>
<dbReference type="OrthoDB" id="9796814at2"/>
<dbReference type="InterPro" id="IPR032694">
    <property type="entry name" value="CopC/D"/>
</dbReference>
<dbReference type="PANTHER" id="PTHR34820">
    <property type="entry name" value="INNER MEMBRANE PROTEIN YEBZ"/>
    <property type="match status" value="1"/>
</dbReference>
<evidence type="ECO:0000256" key="7">
    <source>
        <dbReference type="SAM" id="SignalP"/>
    </source>
</evidence>
<organism evidence="9 10">
    <name type="scientific">Paraburkholderia acidicola</name>
    <dbReference type="NCBI Taxonomy" id="1912599"/>
    <lineage>
        <taxon>Bacteria</taxon>
        <taxon>Pseudomonadati</taxon>
        <taxon>Pseudomonadota</taxon>
        <taxon>Betaproteobacteria</taxon>
        <taxon>Burkholderiales</taxon>
        <taxon>Burkholderiaceae</taxon>
        <taxon>Paraburkholderia</taxon>
    </lineage>
</organism>
<evidence type="ECO:0000256" key="4">
    <source>
        <dbReference type="ARBA" id="ARBA00022729"/>
    </source>
</evidence>
<evidence type="ECO:0000256" key="5">
    <source>
        <dbReference type="ARBA" id="ARBA00022764"/>
    </source>
</evidence>
<gene>
    <name evidence="9" type="ORF">BWP39_07035</name>
</gene>
<evidence type="ECO:0000313" key="10">
    <source>
        <dbReference type="Proteomes" id="UP000218022"/>
    </source>
</evidence>
<dbReference type="GO" id="GO:0005886">
    <property type="term" value="C:plasma membrane"/>
    <property type="evidence" value="ECO:0007669"/>
    <property type="project" value="TreeGrafter"/>
</dbReference>
<keyword evidence="5" id="KW-0574">Periplasm</keyword>
<sequence>MTTSDSFRPFLRALATGVAAFAVASTAFAHALPTSREPAPDSEVAAPAQVTMRFSEPLEPAFSKIVVSDAAGKPVSAGASAVEADDHKAMHVALTPSLAPGRYSVHWNAVATDGHRTQGDYGFIVK</sequence>
<dbReference type="InterPro" id="IPR014756">
    <property type="entry name" value="Ig_E-set"/>
</dbReference>
<dbReference type="NCBIfam" id="NF033814">
    <property type="entry name" value="copper_CopC"/>
    <property type="match status" value="1"/>
</dbReference>
<dbReference type="InterPro" id="IPR014755">
    <property type="entry name" value="Cu-Rt/internalin_Ig-like"/>
</dbReference>
<keyword evidence="4 7" id="KW-0732">Signal</keyword>
<comment type="caution">
    <text evidence="9">The sequence shown here is derived from an EMBL/GenBank/DDBJ whole genome shotgun (WGS) entry which is preliminary data.</text>
</comment>
<dbReference type="InterPro" id="IPR006311">
    <property type="entry name" value="TAT_signal"/>
</dbReference>
<dbReference type="InterPro" id="IPR007348">
    <property type="entry name" value="CopC_dom"/>
</dbReference>
<evidence type="ECO:0000256" key="3">
    <source>
        <dbReference type="ARBA" id="ARBA00022723"/>
    </source>
</evidence>
<dbReference type="GO" id="GO:0006825">
    <property type="term" value="P:copper ion transport"/>
    <property type="evidence" value="ECO:0007669"/>
    <property type="project" value="InterPro"/>
</dbReference>
<dbReference type="EMBL" id="MTZV01000002">
    <property type="protein sequence ID" value="PCE28263.1"/>
    <property type="molecule type" value="Genomic_DNA"/>
</dbReference>
<protein>
    <submittedName>
        <fullName evidence="9">Copper resistance protein CopC</fullName>
    </submittedName>
</protein>
<dbReference type="PANTHER" id="PTHR34820:SF4">
    <property type="entry name" value="INNER MEMBRANE PROTEIN YEBZ"/>
    <property type="match status" value="1"/>
</dbReference>
<dbReference type="InterPro" id="IPR047685">
    <property type="entry name" value="CopC-like"/>
</dbReference>
<feature type="signal peptide" evidence="7">
    <location>
        <begin position="1"/>
        <end position="29"/>
    </location>
</feature>
<dbReference type="PROSITE" id="PS51318">
    <property type="entry name" value="TAT"/>
    <property type="match status" value="1"/>
</dbReference>
<evidence type="ECO:0000259" key="8">
    <source>
        <dbReference type="Pfam" id="PF04234"/>
    </source>
</evidence>
<comment type="subcellular location">
    <subcellularLocation>
        <location evidence="1">Periplasm</location>
    </subcellularLocation>
</comment>
<dbReference type="Proteomes" id="UP000218022">
    <property type="component" value="Unassembled WGS sequence"/>
</dbReference>
<dbReference type="GO" id="GO:0046688">
    <property type="term" value="P:response to copper ion"/>
    <property type="evidence" value="ECO:0007669"/>
    <property type="project" value="InterPro"/>
</dbReference>
<keyword evidence="6" id="KW-0186">Copper</keyword>
<dbReference type="Pfam" id="PF04234">
    <property type="entry name" value="CopC"/>
    <property type="match status" value="1"/>
</dbReference>
<evidence type="ECO:0000256" key="2">
    <source>
        <dbReference type="ARBA" id="ARBA00010509"/>
    </source>
</evidence>
<proteinExistence type="inferred from homology"/>
<dbReference type="GO" id="GO:0042597">
    <property type="term" value="C:periplasmic space"/>
    <property type="evidence" value="ECO:0007669"/>
    <property type="project" value="UniProtKB-SubCell"/>
</dbReference>
<dbReference type="SUPFAM" id="SSF81296">
    <property type="entry name" value="E set domains"/>
    <property type="match status" value="1"/>
</dbReference>
<feature type="domain" description="CopC" evidence="8">
    <location>
        <begin position="30"/>
        <end position="125"/>
    </location>
</feature>
<feature type="chain" id="PRO_5012742992" evidence="7">
    <location>
        <begin position="30"/>
        <end position="126"/>
    </location>
</feature>
<keyword evidence="3" id="KW-0479">Metal-binding</keyword>